<organism evidence="5 6">
    <name type="scientific">Ruthenibacterium intestinale</name>
    <dbReference type="NCBI Taxonomy" id="3133163"/>
    <lineage>
        <taxon>Bacteria</taxon>
        <taxon>Bacillati</taxon>
        <taxon>Bacillota</taxon>
        <taxon>Clostridia</taxon>
        <taxon>Eubacteriales</taxon>
        <taxon>Oscillospiraceae</taxon>
        <taxon>Ruthenibacterium</taxon>
    </lineage>
</organism>
<keyword evidence="2" id="KW-0418">Kinase</keyword>
<evidence type="ECO:0000259" key="3">
    <source>
        <dbReference type="Pfam" id="PF07804"/>
    </source>
</evidence>
<dbReference type="RefSeq" id="WP_349216567.1">
    <property type="nucleotide sequence ID" value="NZ_JBBMFA010000101.1"/>
</dbReference>
<dbReference type="Gene3D" id="1.10.1070.20">
    <property type="match status" value="1"/>
</dbReference>
<dbReference type="Pfam" id="PF07804">
    <property type="entry name" value="HipA_C"/>
    <property type="match status" value="1"/>
</dbReference>
<reference evidence="5 6" key="1">
    <citation type="submission" date="2024-03" db="EMBL/GenBank/DDBJ databases">
        <title>Human intestinal bacterial collection.</title>
        <authorList>
            <person name="Pauvert C."/>
            <person name="Hitch T.C.A."/>
            <person name="Clavel T."/>
        </authorList>
    </citation>
    <scope>NUCLEOTIDE SEQUENCE [LARGE SCALE GENOMIC DNA]</scope>
    <source>
        <strain evidence="5 6">CLA-JM-H11</strain>
    </source>
</reference>
<name>A0ABV1GH18_9FIRM</name>
<keyword evidence="1" id="KW-0808">Transferase</keyword>
<evidence type="ECO:0000259" key="4">
    <source>
        <dbReference type="Pfam" id="PF20586"/>
    </source>
</evidence>
<accession>A0ABV1GH18</accession>
<protein>
    <submittedName>
        <fullName evidence="5">HipA domain-containing protein</fullName>
    </submittedName>
</protein>
<evidence type="ECO:0000313" key="6">
    <source>
        <dbReference type="Proteomes" id="UP001477672"/>
    </source>
</evidence>
<gene>
    <name evidence="5" type="ORF">WMO24_11390</name>
</gene>
<dbReference type="InterPro" id="IPR012893">
    <property type="entry name" value="HipA-like_C"/>
</dbReference>
<evidence type="ECO:0000256" key="2">
    <source>
        <dbReference type="ARBA" id="ARBA00022777"/>
    </source>
</evidence>
<keyword evidence="6" id="KW-1185">Reference proteome</keyword>
<feature type="domain" description="DUF6788" evidence="4">
    <location>
        <begin position="5"/>
        <end position="53"/>
    </location>
</feature>
<sequence length="504" mass="56960">MQDNELLNQIAELTAKINDLPKGYISKKQINGKVYYYHQWSQSGVKQSRYLHDSEIEPLAGQIEQRKALQAKLRALKATSSAVSKKRNEVNSLKCTLMHKRIPVAELELDDATGFIQKIGTVYAPEHLPVSIPIRKGAADRAALNEWWTDRSIPASRSGVREALEALEISSTKMLLVRCWGLSLSDQYWICPEGSNLTWDSINFFENDFSDDIGDVLFGENKKKDALDFSSPDNTSDGNLKKRWKIIDGKRCLIKGGSNPFRQQPFNEVIASGIMERLGIPHVPYTVTWNKGAPYSVCEDFITENTELIPAWRILKTQKKDNSTSVYQHFVNCCEALGIKDTVPYLDRMIVLDYIIANEDRHFNNFGVIRNAETLEWLGFAPIYDSGSSLGYDKVPAQMRSEKEVVCKPFKNHHAEQLKLVSDFSWIDFDSLSDIGELIADALSADGAEEYIDDTRIRAIIGAAQRRIEQLSQLAICHTPVQEISTEDDVKENIAESYAPKMEL</sequence>
<dbReference type="Proteomes" id="UP001477672">
    <property type="component" value="Unassembled WGS sequence"/>
</dbReference>
<feature type="domain" description="HipA-like C-terminal" evidence="3">
    <location>
        <begin position="248"/>
        <end position="401"/>
    </location>
</feature>
<comment type="caution">
    <text evidence="5">The sequence shown here is derived from an EMBL/GenBank/DDBJ whole genome shotgun (WGS) entry which is preliminary data.</text>
</comment>
<evidence type="ECO:0000313" key="5">
    <source>
        <dbReference type="EMBL" id="MEQ2521026.1"/>
    </source>
</evidence>
<dbReference type="Pfam" id="PF20586">
    <property type="entry name" value="DUF6788"/>
    <property type="match status" value="1"/>
</dbReference>
<dbReference type="EMBL" id="JBBMFA010000101">
    <property type="protein sequence ID" value="MEQ2521026.1"/>
    <property type="molecule type" value="Genomic_DNA"/>
</dbReference>
<dbReference type="InterPro" id="IPR046738">
    <property type="entry name" value="DUF6788"/>
</dbReference>
<proteinExistence type="predicted"/>
<evidence type="ECO:0000256" key="1">
    <source>
        <dbReference type="ARBA" id="ARBA00022679"/>
    </source>
</evidence>